<dbReference type="EMBL" id="JAWDJW010006400">
    <property type="protein sequence ID" value="KAK3064909.1"/>
    <property type="molecule type" value="Genomic_DNA"/>
</dbReference>
<reference evidence="1" key="1">
    <citation type="submission" date="2024-09" db="EMBL/GenBank/DDBJ databases">
        <title>Black Yeasts Isolated from many extreme environments.</title>
        <authorList>
            <person name="Coleine C."/>
            <person name="Stajich J.E."/>
            <person name="Selbmann L."/>
        </authorList>
    </citation>
    <scope>NUCLEOTIDE SEQUENCE</scope>
    <source>
        <strain evidence="1">CCFEE 5737</strain>
    </source>
</reference>
<feature type="non-terminal residue" evidence="1">
    <location>
        <position position="1"/>
    </location>
</feature>
<dbReference type="Proteomes" id="UP001186974">
    <property type="component" value="Unassembled WGS sequence"/>
</dbReference>
<protein>
    <submittedName>
        <fullName evidence="1">Uncharacterized protein</fullName>
    </submittedName>
</protein>
<keyword evidence="2" id="KW-1185">Reference proteome</keyword>
<gene>
    <name evidence="1" type="ORF">LTS18_002769</name>
</gene>
<proteinExistence type="predicted"/>
<sequence>ITVQLGFSERDCATDEVDQRIFEELTGRVYYDVGGFYERYFEERSWTNNEGYLRKVKSPVYAGVGGQNPQFKVNFF</sequence>
<organism evidence="1 2">
    <name type="scientific">Coniosporium uncinatum</name>
    <dbReference type="NCBI Taxonomy" id="93489"/>
    <lineage>
        <taxon>Eukaryota</taxon>
        <taxon>Fungi</taxon>
        <taxon>Dikarya</taxon>
        <taxon>Ascomycota</taxon>
        <taxon>Pezizomycotina</taxon>
        <taxon>Dothideomycetes</taxon>
        <taxon>Dothideomycetes incertae sedis</taxon>
        <taxon>Coniosporium</taxon>
    </lineage>
</organism>
<evidence type="ECO:0000313" key="2">
    <source>
        <dbReference type="Proteomes" id="UP001186974"/>
    </source>
</evidence>
<accession>A0ACC3DBL3</accession>
<evidence type="ECO:0000313" key="1">
    <source>
        <dbReference type="EMBL" id="KAK3064909.1"/>
    </source>
</evidence>
<comment type="caution">
    <text evidence="1">The sequence shown here is derived from an EMBL/GenBank/DDBJ whole genome shotgun (WGS) entry which is preliminary data.</text>
</comment>
<name>A0ACC3DBL3_9PEZI</name>